<keyword evidence="5" id="KW-1185">Reference proteome</keyword>
<reference evidence="4 5" key="1">
    <citation type="submission" date="2019-08" db="EMBL/GenBank/DDBJ databases">
        <title>The genome of the soybean aphid Biotype 1, its phylome, world population structure and adaptation to the North American continent.</title>
        <authorList>
            <person name="Giordano R."/>
            <person name="Donthu R.K."/>
            <person name="Hernandez A.G."/>
            <person name="Wright C.L."/>
            <person name="Zimin A.V."/>
        </authorList>
    </citation>
    <scope>NUCLEOTIDE SEQUENCE [LARGE SCALE GENOMIC DNA]</scope>
    <source>
        <tissue evidence="4">Whole aphids</tissue>
    </source>
</reference>
<evidence type="ECO:0000256" key="1">
    <source>
        <dbReference type="PROSITE-ProRule" id="PRU00371"/>
    </source>
</evidence>
<dbReference type="InterPro" id="IPR039353">
    <property type="entry name" value="TF_Adf1"/>
</dbReference>
<name>A0A6G0TAD7_APHGL</name>
<dbReference type="PROSITE" id="PS51031">
    <property type="entry name" value="BESS"/>
    <property type="match status" value="1"/>
</dbReference>
<dbReference type="GO" id="GO:0005667">
    <property type="term" value="C:transcription regulator complex"/>
    <property type="evidence" value="ECO:0007669"/>
    <property type="project" value="TreeGrafter"/>
</dbReference>
<protein>
    <recommendedName>
        <fullName evidence="3">BESS domain-containing protein</fullName>
    </recommendedName>
</protein>
<evidence type="ECO:0000259" key="3">
    <source>
        <dbReference type="PROSITE" id="PS51031"/>
    </source>
</evidence>
<dbReference type="Pfam" id="PF02944">
    <property type="entry name" value="BESS"/>
    <property type="match status" value="1"/>
</dbReference>
<organism evidence="4 5">
    <name type="scientific">Aphis glycines</name>
    <name type="common">Soybean aphid</name>
    <dbReference type="NCBI Taxonomy" id="307491"/>
    <lineage>
        <taxon>Eukaryota</taxon>
        <taxon>Metazoa</taxon>
        <taxon>Ecdysozoa</taxon>
        <taxon>Arthropoda</taxon>
        <taxon>Hexapoda</taxon>
        <taxon>Insecta</taxon>
        <taxon>Pterygota</taxon>
        <taxon>Neoptera</taxon>
        <taxon>Paraneoptera</taxon>
        <taxon>Hemiptera</taxon>
        <taxon>Sternorrhyncha</taxon>
        <taxon>Aphidomorpha</taxon>
        <taxon>Aphidoidea</taxon>
        <taxon>Aphididae</taxon>
        <taxon>Aphidini</taxon>
        <taxon>Aphis</taxon>
        <taxon>Aphis</taxon>
    </lineage>
</organism>
<dbReference type="PANTHER" id="PTHR12243">
    <property type="entry name" value="MADF DOMAIN TRANSCRIPTION FACTOR"/>
    <property type="match status" value="1"/>
</dbReference>
<comment type="caution">
    <text evidence="4">The sequence shown here is derived from an EMBL/GenBank/DDBJ whole genome shotgun (WGS) entry which is preliminary data.</text>
</comment>
<accession>A0A6G0TAD7</accession>
<dbReference type="GO" id="GO:0006357">
    <property type="term" value="P:regulation of transcription by RNA polymerase II"/>
    <property type="evidence" value="ECO:0007669"/>
    <property type="project" value="TreeGrafter"/>
</dbReference>
<dbReference type="EMBL" id="VYZN01000046">
    <property type="protein sequence ID" value="KAE9529163.1"/>
    <property type="molecule type" value="Genomic_DNA"/>
</dbReference>
<dbReference type="GO" id="GO:0003677">
    <property type="term" value="F:DNA binding"/>
    <property type="evidence" value="ECO:0007669"/>
    <property type="project" value="InterPro"/>
</dbReference>
<dbReference type="PANTHER" id="PTHR12243:SF69">
    <property type="entry name" value="SI:CH73-59F11.3"/>
    <property type="match status" value="1"/>
</dbReference>
<dbReference type="OrthoDB" id="6627742at2759"/>
<gene>
    <name evidence="4" type="ORF">AGLY_011959</name>
</gene>
<sequence>MKFLNVIFLVNIYCTYYYYSGHEVQKKWANLRTCFRRELNAQKNTKSGQAATKRRKYVYFEKLLFLLPCMENRRTEGNLEPNDSHEDEDDNNYPCPTTSTPVPHRKKRTNVSKPDELDEALIKSLNQPVDEDTNFALSLVPSLQKLNAEEKLDAKIGIINIFKQITLARCFDTSSQLTSSYNVLQRPLSYPVYHPGSNMPPPQIFQHSNYTSSFTTPHNLPTFQDIQNTPSPENSNDTVRSHFSNIALQL</sequence>
<feature type="domain" description="BESS" evidence="3">
    <location>
        <begin position="129"/>
        <end position="168"/>
    </location>
</feature>
<dbReference type="Proteomes" id="UP000475862">
    <property type="component" value="Unassembled WGS sequence"/>
</dbReference>
<proteinExistence type="predicted"/>
<evidence type="ECO:0000313" key="5">
    <source>
        <dbReference type="Proteomes" id="UP000475862"/>
    </source>
</evidence>
<comment type="subcellular location">
    <subcellularLocation>
        <location evidence="1">Nucleus</location>
    </subcellularLocation>
</comment>
<evidence type="ECO:0000256" key="2">
    <source>
        <dbReference type="SAM" id="MobiDB-lite"/>
    </source>
</evidence>
<dbReference type="Pfam" id="PF10545">
    <property type="entry name" value="MADF_DNA_bdg"/>
    <property type="match status" value="1"/>
</dbReference>
<dbReference type="InterPro" id="IPR004210">
    <property type="entry name" value="BESS_motif"/>
</dbReference>
<dbReference type="GO" id="GO:0005634">
    <property type="term" value="C:nucleus"/>
    <property type="evidence" value="ECO:0007669"/>
    <property type="project" value="UniProtKB-SubCell"/>
</dbReference>
<evidence type="ECO:0000313" key="4">
    <source>
        <dbReference type="EMBL" id="KAE9529163.1"/>
    </source>
</evidence>
<dbReference type="AlphaFoldDB" id="A0A6G0TAD7"/>
<keyword evidence="1" id="KW-0539">Nucleus</keyword>
<dbReference type="InterPro" id="IPR006578">
    <property type="entry name" value="MADF-dom"/>
</dbReference>
<feature type="region of interest" description="Disordered" evidence="2">
    <location>
        <begin position="76"/>
        <end position="115"/>
    </location>
</feature>